<accession>A0A0N9QJB6</accession>
<evidence type="ECO:0000313" key="2">
    <source>
        <dbReference type="EMBL" id="ALH23261.1"/>
    </source>
</evidence>
<proteinExistence type="predicted"/>
<evidence type="ECO:0000313" key="3">
    <source>
        <dbReference type="Proteomes" id="UP000203826"/>
    </source>
</evidence>
<dbReference type="Proteomes" id="UP000203826">
    <property type="component" value="Segment"/>
</dbReference>
<name>A0A0N9QJB6_9VIRU</name>
<evidence type="ECO:0000256" key="1">
    <source>
        <dbReference type="SAM" id="Phobius"/>
    </source>
</evidence>
<keyword evidence="1" id="KW-0472">Membrane</keyword>
<reference evidence="2 3" key="1">
    <citation type="journal article" date="2015" name="Genome Announc.">
        <title>The 474-Kilobase-Pair Complete Genome Sequence of CeV-01B, a Virus Infecting Haptolina (Chrysochromulina) ericina (Prymnesiophyceae).</title>
        <authorList>
            <person name="Gallot-Lavallee L."/>
            <person name="Pagarete A."/>
            <person name="Legendre M."/>
            <person name="Santini S."/>
            <person name="Sandaa R.A."/>
            <person name="Himmelbauer H."/>
            <person name="Ogata H."/>
            <person name="Bratbak G."/>
            <person name="Claverie J.M."/>
        </authorList>
    </citation>
    <scope>NUCLEOTIDE SEQUENCE [LARGE SCALE GENOMIC DNA]</scope>
    <source>
        <strain evidence="2">CeV-01B</strain>
    </source>
</reference>
<sequence length="75" mass="8817">MKEKFIADCIALFERDDIKNNIKDVINPIIQPIINNLLVEINPYIYLSLVFVFVSFLLHLGIFVLLIRSKIYSKY</sequence>
<gene>
    <name evidence="2" type="ORF">ceV_355</name>
</gene>
<keyword evidence="1" id="KW-0812">Transmembrane</keyword>
<keyword evidence="3" id="KW-1185">Reference proteome</keyword>
<feature type="transmembrane region" description="Helical" evidence="1">
    <location>
        <begin position="44"/>
        <end position="67"/>
    </location>
</feature>
<dbReference type="KEGG" id="vg:26049222"/>
<keyword evidence="1" id="KW-1133">Transmembrane helix</keyword>
<protein>
    <submittedName>
        <fullName evidence="2">Uncharacterized protein</fullName>
    </submittedName>
</protein>
<organism evidence="2 3">
    <name type="scientific">Chrysochromulina ericina virus CeV-01B</name>
    <dbReference type="NCBI Taxonomy" id="3070830"/>
    <lineage>
        <taxon>Viruses</taxon>
        <taxon>Varidnaviria</taxon>
        <taxon>Bamfordvirae</taxon>
        <taxon>Nucleocytoviricota</taxon>
        <taxon>Megaviricetes</taxon>
        <taxon>Imitervirales</taxon>
        <taxon>Mesomimiviridae</taxon>
        <taxon>Tethysvirus</taxon>
        <taxon>Tethysvirus raunefjordenense</taxon>
    </lineage>
</organism>
<dbReference type="EMBL" id="KT820662">
    <property type="protein sequence ID" value="ALH23261.1"/>
    <property type="molecule type" value="Genomic_DNA"/>
</dbReference>